<accession>A0A7K1KSC6</accession>
<comment type="caution">
    <text evidence="1">The sequence shown here is derived from an EMBL/GenBank/DDBJ whole genome shotgun (WGS) entry which is preliminary data.</text>
</comment>
<organism evidence="1 2">
    <name type="scientific">Pseudodesulfovibrio alkaliphilus</name>
    <dbReference type="NCBI Taxonomy" id="2661613"/>
    <lineage>
        <taxon>Bacteria</taxon>
        <taxon>Pseudomonadati</taxon>
        <taxon>Thermodesulfobacteriota</taxon>
        <taxon>Desulfovibrionia</taxon>
        <taxon>Desulfovibrionales</taxon>
        <taxon>Desulfovibrionaceae</taxon>
    </lineage>
</organism>
<dbReference type="Proteomes" id="UP000461162">
    <property type="component" value="Unassembled WGS sequence"/>
</dbReference>
<dbReference type="RefSeq" id="WP_155935711.1">
    <property type="nucleotide sequence ID" value="NZ_WODC01000015.1"/>
</dbReference>
<dbReference type="AlphaFoldDB" id="A0A7K1KSC6"/>
<sequence>MGRDHLKNDEIRSFYSILVLVDAAKSDLKEVYANCLQDTIVVRVGSGTFEILKIDTTPAGNWFGIERPTSAEALDAAMGMCPDKVKSHLQ</sequence>
<keyword evidence="2" id="KW-1185">Reference proteome</keyword>
<evidence type="ECO:0000313" key="1">
    <source>
        <dbReference type="EMBL" id="MUM78860.1"/>
    </source>
</evidence>
<dbReference type="EMBL" id="WODC01000015">
    <property type="protein sequence ID" value="MUM78860.1"/>
    <property type="molecule type" value="Genomic_DNA"/>
</dbReference>
<gene>
    <name evidence="1" type="ORF">GKC30_14590</name>
</gene>
<name>A0A7K1KSC6_9BACT</name>
<protein>
    <submittedName>
        <fullName evidence="1">Uncharacterized protein</fullName>
    </submittedName>
</protein>
<proteinExistence type="predicted"/>
<evidence type="ECO:0000313" key="2">
    <source>
        <dbReference type="Proteomes" id="UP000461162"/>
    </source>
</evidence>
<reference evidence="1 2" key="1">
    <citation type="submission" date="2019-11" db="EMBL/GenBank/DDBJ databases">
        <title>Pseudodesulfovibrio alkaliphilus, sp. nov., an alkaliphilic sulfate-reducing bacteria from mud volcano of Taman peninsula, Russia.</title>
        <authorList>
            <person name="Frolova A."/>
            <person name="Merkel A.Y."/>
            <person name="Slobodkin A.I."/>
        </authorList>
    </citation>
    <scope>NUCLEOTIDE SEQUENCE [LARGE SCALE GENOMIC DNA]</scope>
    <source>
        <strain evidence="1 2">F-1</strain>
    </source>
</reference>